<dbReference type="CTD" id="100287482"/>
<dbReference type="PANTHER" id="PTHR37932:SF1">
    <property type="entry name" value="SMALL LYSINE-RICH PROTEIN 1"/>
    <property type="match status" value="1"/>
</dbReference>
<dbReference type="OrthoDB" id="5989977at2759"/>
<dbReference type="KEGG" id="bbis:104982394"/>
<dbReference type="Proteomes" id="UP000515208">
    <property type="component" value="Unplaced"/>
</dbReference>
<feature type="compositionally biased region" description="Basic and acidic residues" evidence="1">
    <location>
        <begin position="129"/>
        <end position="138"/>
    </location>
</feature>
<reference evidence="3" key="1">
    <citation type="submission" date="2025-08" db="UniProtKB">
        <authorList>
            <consortium name="RefSeq"/>
        </authorList>
    </citation>
    <scope>IDENTIFICATION</scope>
    <source>
        <tissue evidence="3">Blood</tissue>
    </source>
</reference>
<proteinExistence type="predicted"/>
<keyword evidence="2" id="KW-1185">Reference proteome</keyword>
<feature type="region of interest" description="Disordered" evidence="1">
    <location>
        <begin position="119"/>
        <end position="157"/>
    </location>
</feature>
<sequence length="250" mass="27189">MLFSLQPSKAFISFPKKGQDGTPAPSGRVWPGASRRCAEPEFHARATLARVARGTVARPTRRIREGWRRLAREAHLSQTSIPEHPCGGCAVRRGGRSVADGPLAPPGSPERLGLLAPLRGSRSHTNGARSRDRQRFASECRGGSPVSGRNGRGGAAPRRCGELGSLSFFQDWEPLPHSPAQLRTHYHAKGKKKGRGKSRGKKQKKPEVDILSPAAMLNLYYIAHNVADCLQLRGFRWPGAAKTKKGKGKT</sequence>
<dbReference type="InterPro" id="IPR037760">
    <property type="entry name" value="SMKR1"/>
</dbReference>
<dbReference type="AlphaFoldDB" id="A0A6P3GUI1"/>
<feature type="region of interest" description="Disordered" evidence="1">
    <location>
        <begin position="178"/>
        <end position="207"/>
    </location>
</feature>
<evidence type="ECO:0000256" key="1">
    <source>
        <dbReference type="SAM" id="MobiDB-lite"/>
    </source>
</evidence>
<accession>A0A6P3GUI1</accession>
<dbReference type="RefSeq" id="XP_010830060.1">
    <property type="nucleotide sequence ID" value="XM_010831758.1"/>
</dbReference>
<evidence type="ECO:0000313" key="3">
    <source>
        <dbReference type="RefSeq" id="XP_010830060.1"/>
    </source>
</evidence>
<gene>
    <name evidence="3" type="primary">SMKR1</name>
</gene>
<organism evidence="2 3">
    <name type="scientific">Bison bison bison</name>
    <name type="common">North American plains bison</name>
    <dbReference type="NCBI Taxonomy" id="43346"/>
    <lineage>
        <taxon>Eukaryota</taxon>
        <taxon>Metazoa</taxon>
        <taxon>Chordata</taxon>
        <taxon>Craniata</taxon>
        <taxon>Vertebrata</taxon>
        <taxon>Euteleostomi</taxon>
        <taxon>Mammalia</taxon>
        <taxon>Eutheria</taxon>
        <taxon>Laurasiatheria</taxon>
        <taxon>Artiodactyla</taxon>
        <taxon>Ruminantia</taxon>
        <taxon>Pecora</taxon>
        <taxon>Bovidae</taxon>
        <taxon>Bovinae</taxon>
        <taxon>Bison</taxon>
    </lineage>
</organism>
<dbReference type="PANTHER" id="PTHR37932">
    <property type="entry name" value="SMALL LYSINE-RICH PROTEIN 1"/>
    <property type="match status" value="1"/>
</dbReference>
<protein>
    <submittedName>
        <fullName evidence="3">Small lysine-rich protein 1</fullName>
    </submittedName>
</protein>
<name>A0A6P3GUI1_BISBB</name>
<dbReference type="GeneID" id="104982394"/>
<evidence type="ECO:0000313" key="2">
    <source>
        <dbReference type="Proteomes" id="UP000515208"/>
    </source>
</evidence>
<feature type="compositionally biased region" description="Basic residues" evidence="1">
    <location>
        <begin position="184"/>
        <end position="204"/>
    </location>
</feature>